<feature type="compositionally biased region" description="Basic and acidic residues" evidence="12">
    <location>
        <begin position="84"/>
        <end position="107"/>
    </location>
</feature>
<evidence type="ECO:0000259" key="15">
    <source>
        <dbReference type="Pfam" id="PF00912"/>
    </source>
</evidence>
<feature type="region of interest" description="Disordered" evidence="12">
    <location>
        <begin position="719"/>
        <end position="746"/>
    </location>
</feature>
<accession>A0ABU0DM16</accession>
<evidence type="ECO:0000256" key="10">
    <source>
        <dbReference type="ARBA" id="ARBA00044770"/>
    </source>
</evidence>
<sequence>MFGRRGDRERREPVLGTPGFDGDLRLNADDRPTIPTAPLERERARTPRKAPPKALPTPRPPAQSSRRNRHDDWSDAEEADYEDEPRRARSSRSRDRDRDDRRNRDTGRGGGRRRKPRRGLLGRLVYWGVVLGLWGVIGLAGLIFYEASQLPPIQNLAIPDRPPTVIIQGADGQAIATRGEMGGTNVPLRALPPYLPQAFVAIEDRRFYSHFGLDPLGLARAVVVNLTQGRLREGGSTLTQQLAKNLFLTQERTLSRKVQELILSLWLEAKYSKNEILELYMNRVYFGAGAYGVEAAAQRYFGVSARQVSLSQAAMLAGLVKSPSALAPTRNLEGAQARAEVVLGAMQEAGFITPEMRQTALARPATVAKAQGPDSYGYVADWVLEQVKTLVGPVTQDLIVQTTIDPALQSAADKALKDALAKSGKKLGVEQGALVVMDTGGGVRALVGGRSYEESQYNRAVTARRQPGSSFKPFVYLTAMERGLTPETVRADAPIQLKGWKPENFSREYRGAVDLKTALALSLNTVSVRLALEVGPDEVVKTAHRLGIHSKLEPNASIALGTSEVSVLEMASAYAPFANGGVGVTPHIIERVRDKSGTLLYAYAEAGRGLVMAPPHVAMMNRMLQDVLTIGTARRADLPGWPAAGKTGTSQDYRDAWFVGYTGRFVTSVWLGNDDSSPTKKAGGSGLPVDIWSQVMKVAHKDQPVVALPGTDLAAPVAGGQLPPGVVPEEPVVTGGPQRAPAAPRPSLDNWLLDKLFGSG</sequence>
<dbReference type="Gene3D" id="3.40.710.10">
    <property type="entry name" value="DD-peptidase/beta-lactamase superfamily"/>
    <property type="match status" value="1"/>
</dbReference>
<feature type="compositionally biased region" description="Basic and acidic residues" evidence="12">
    <location>
        <begin position="1"/>
        <end position="13"/>
    </location>
</feature>
<dbReference type="SUPFAM" id="SSF56601">
    <property type="entry name" value="beta-lactamase/transpeptidase-like"/>
    <property type="match status" value="1"/>
</dbReference>
<feature type="domain" description="Penicillin-binding protein transpeptidase" evidence="14">
    <location>
        <begin position="432"/>
        <end position="662"/>
    </location>
</feature>
<evidence type="ECO:0000256" key="4">
    <source>
        <dbReference type="ARBA" id="ARBA00022645"/>
    </source>
</evidence>
<feature type="compositionally biased region" description="Basic and acidic residues" evidence="12">
    <location>
        <begin position="22"/>
        <end position="32"/>
    </location>
</feature>
<evidence type="ECO:0000256" key="3">
    <source>
        <dbReference type="ARBA" id="ARBA00007739"/>
    </source>
</evidence>
<dbReference type="SUPFAM" id="SSF53955">
    <property type="entry name" value="Lysozyme-like"/>
    <property type="match status" value="1"/>
</dbReference>
<evidence type="ECO:0000256" key="12">
    <source>
        <dbReference type="SAM" id="MobiDB-lite"/>
    </source>
</evidence>
<dbReference type="InterPro" id="IPR001264">
    <property type="entry name" value="Glyco_trans_51"/>
</dbReference>
<feature type="compositionally biased region" description="Acidic residues" evidence="12">
    <location>
        <begin position="74"/>
        <end position="83"/>
    </location>
</feature>
<evidence type="ECO:0000256" key="1">
    <source>
        <dbReference type="ARBA" id="ARBA00004752"/>
    </source>
</evidence>
<keyword evidence="8 16" id="KW-0378">Hydrolase</keyword>
<reference evidence="16 17" key="1">
    <citation type="submission" date="2023-07" db="EMBL/GenBank/DDBJ databases">
        <title>Genomic Encyclopedia of Type Strains, Phase IV (KMG-IV): sequencing the most valuable type-strain genomes for metagenomic binning, comparative biology and taxonomic classification.</title>
        <authorList>
            <person name="Goeker M."/>
        </authorList>
    </citation>
    <scope>NUCLEOTIDE SEQUENCE [LARGE SCALE GENOMIC DNA]</scope>
    <source>
        <strain evidence="16 17">DSM 1277</strain>
    </source>
</reference>
<dbReference type="InterPro" id="IPR050396">
    <property type="entry name" value="Glycosyltr_51/Transpeptidase"/>
</dbReference>
<dbReference type="EMBL" id="JAUSUH010000011">
    <property type="protein sequence ID" value="MDQ0349492.1"/>
    <property type="molecule type" value="Genomic_DNA"/>
</dbReference>
<proteinExistence type="inferred from homology"/>
<dbReference type="RefSeq" id="WP_307063239.1">
    <property type="nucleotide sequence ID" value="NZ_JAUSUH010000011.1"/>
</dbReference>
<dbReference type="InterPro" id="IPR001460">
    <property type="entry name" value="PCN-bd_Tpept"/>
</dbReference>
<keyword evidence="13" id="KW-1133">Transmembrane helix</keyword>
<gene>
    <name evidence="16" type="ORF">J2S76_003940</name>
</gene>
<evidence type="ECO:0000256" key="7">
    <source>
        <dbReference type="ARBA" id="ARBA00022679"/>
    </source>
</evidence>
<dbReference type="InterPro" id="IPR012338">
    <property type="entry name" value="Beta-lactam/transpept-like"/>
</dbReference>
<dbReference type="NCBIfam" id="TIGR02074">
    <property type="entry name" value="PBP_1a_fam"/>
    <property type="match status" value="1"/>
</dbReference>
<keyword evidence="5" id="KW-0645">Protease</keyword>
<comment type="caution">
    <text evidence="16">The sequence shown here is derived from an EMBL/GenBank/DDBJ whole genome shotgun (WGS) entry which is preliminary data.</text>
</comment>
<dbReference type="GO" id="GO:0016757">
    <property type="term" value="F:glycosyltransferase activity"/>
    <property type="evidence" value="ECO:0007669"/>
    <property type="project" value="UniProtKB-KW"/>
</dbReference>
<comment type="catalytic activity">
    <reaction evidence="11">
        <text>[GlcNAc-(1-&gt;4)-Mur2Ac(oyl-L-Ala-gamma-D-Glu-L-Lys-D-Ala-D-Ala)](n)-di-trans,octa-cis-undecaprenyl diphosphate + beta-D-GlcNAc-(1-&gt;4)-Mur2Ac(oyl-L-Ala-gamma-D-Glu-L-Lys-D-Ala-D-Ala)-di-trans,octa-cis-undecaprenyl diphosphate = [GlcNAc-(1-&gt;4)-Mur2Ac(oyl-L-Ala-gamma-D-Glu-L-Lys-D-Ala-D-Ala)](n+1)-di-trans,octa-cis-undecaprenyl diphosphate + di-trans,octa-cis-undecaprenyl diphosphate + H(+)</text>
        <dbReference type="Rhea" id="RHEA:23708"/>
        <dbReference type="Rhea" id="RHEA-COMP:9602"/>
        <dbReference type="Rhea" id="RHEA-COMP:9603"/>
        <dbReference type="ChEBI" id="CHEBI:15378"/>
        <dbReference type="ChEBI" id="CHEBI:58405"/>
        <dbReference type="ChEBI" id="CHEBI:60033"/>
        <dbReference type="ChEBI" id="CHEBI:78435"/>
        <dbReference type="EC" id="2.4.99.28"/>
    </reaction>
</comment>
<evidence type="ECO:0000256" key="2">
    <source>
        <dbReference type="ARBA" id="ARBA00007090"/>
    </source>
</evidence>
<evidence type="ECO:0000256" key="13">
    <source>
        <dbReference type="SAM" id="Phobius"/>
    </source>
</evidence>
<dbReference type="GO" id="GO:0016787">
    <property type="term" value="F:hydrolase activity"/>
    <property type="evidence" value="ECO:0007669"/>
    <property type="project" value="UniProtKB-KW"/>
</dbReference>
<keyword evidence="7 16" id="KW-0808">Transferase</keyword>
<evidence type="ECO:0000256" key="9">
    <source>
        <dbReference type="ARBA" id="ARBA00023268"/>
    </source>
</evidence>
<evidence type="ECO:0000313" key="16">
    <source>
        <dbReference type="EMBL" id="MDQ0349492.1"/>
    </source>
</evidence>
<comment type="similarity">
    <text evidence="2">In the C-terminal section; belongs to the transpeptidase family.</text>
</comment>
<evidence type="ECO:0000256" key="8">
    <source>
        <dbReference type="ARBA" id="ARBA00022801"/>
    </source>
</evidence>
<protein>
    <recommendedName>
        <fullName evidence="10">peptidoglycan glycosyltransferase</fullName>
        <ecNumber evidence="10">2.4.99.28</ecNumber>
    </recommendedName>
</protein>
<keyword evidence="17" id="KW-1185">Reference proteome</keyword>
<dbReference type="Pfam" id="PF00912">
    <property type="entry name" value="Transgly"/>
    <property type="match status" value="1"/>
</dbReference>
<dbReference type="InterPro" id="IPR036950">
    <property type="entry name" value="PBP_transglycosylase"/>
</dbReference>
<keyword evidence="9" id="KW-0511">Multifunctional enzyme</keyword>
<dbReference type="Pfam" id="PF00905">
    <property type="entry name" value="Transpeptidase"/>
    <property type="match status" value="1"/>
</dbReference>
<keyword evidence="13" id="KW-0472">Membrane</keyword>
<feature type="domain" description="Glycosyl transferase family 51" evidence="15">
    <location>
        <begin position="180"/>
        <end position="347"/>
    </location>
</feature>
<feature type="region of interest" description="Disordered" evidence="12">
    <location>
        <begin position="1"/>
        <end position="115"/>
    </location>
</feature>
<keyword evidence="4" id="KW-0121">Carboxypeptidase</keyword>
<dbReference type="Gene3D" id="1.10.3810.10">
    <property type="entry name" value="Biosynthetic peptidoglycan transglycosylase-like"/>
    <property type="match status" value="1"/>
</dbReference>
<name>A0ABU0DM16_9HYPH</name>
<evidence type="ECO:0000256" key="11">
    <source>
        <dbReference type="ARBA" id="ARBA00049902"/>
    </source>
</evidence>
<organism evidence="16 17">
    <name type="scientific">Ancylobacter vacuolatus</name>
    <dbReference type="NCBI Taxonomy" id="223389"/>
    <lineage>
        <taxon>Bacteria</taxon>
        <taxon>Pseudomonadati</taxon>
        <taxon>Pseudomonadota</taxon>
        <taxon>Alphaproteobacteria</taxon>
        <taxon>Hyphomicrobiales</taxon>
        <taxon>Xanthobacteraceae</taxon>
        <taxon>Ancylobacter</taxon>
    </lineage>
</organism>
<evidence type="ECO:0000256" key="5">
    <source>
        <dbReference type="ARBA" id="ARBA00022670"/>
    </source>
</evidence>
<evidence type="ECO:0000256" key="6">
    <source>
        <dbReference type="ARBA" id="ARBA00022676"/>
    </source>
</evidence>
<evidence type="ECO:0000259" key="14">
    <source>
        <dbReference type="Pfam" id="PF00905"/>
    </source>
</evidence>
<evidence type="ECO:0000313" key="17">
    <source>
        <dbReference type="Proteomes" id="UP001238467"/>
    </source>
</evidence>
<dbReference type="InterPro" id="IPR023346">
    <property type="entry name" value="Lysozyme-like_dom_sf"/>
</dbReference>
<dbReference type="PANTHER" id="PTHR32282">
    <property type="entry name" value="BINDING PROTEIN TRANSPEPTIDASE, PUTATIVE-RELATED"/>
    <property type="match status" value="1"/>
</dbReference>
<feature type="transmembrane region" description="Helical" evidence="13">
    <location>
        <begin position="124"/>
        <end position="145"/>
    </location>
</feature>
<comment type="similarity">
    <text evidence="3">In the N-terminal section; belongs to the glycosyltransferase 51 family.</text>
</comment>
<dbReference type="Proteomes" id="UP001238467">
    <property type="component" value="Unassembled WGS sequence"/>
</dbReference>
<keyword evidence="13" id="KW-0812">Transmembrane</keyword>
<keyword evidence="6 16" id="KW-0328">Glycosyltransferase</keyword>
<dbReference type="PANTHER" id="PTHR32282:SF33">
    <property type="entry name" value="PEPTIDOGLYCAN GLYCOSYLTRANSFERASE"/>
    <property type="match status" value="1"/>
</dbReference>
<comment type="pathway">
    <text evidence="1">Cell wall biogenesis; peptidoglycan biosynthesis.</text>
</comment>
<dbReference type="EC" id="2.4.99.28" evidence="10"/>